<gene>
    <name evidence="5" type="ORF">GTA51_06165</name>
</gene>
<dbReference type="FunFam" id="1.10.10.2830:FF:000001">
    <property type="entry name" value="Chromosome partitioning protein ParB"/>
    <property type="match status" value="1"/>
</dbReference>
<dbReference type="PANTHER" id="PTHR33375">
    <property type="entry name" value="CHROMOSOME-PARTITIONING PROTEIN PARB-RELATED"/>
    <property type="match status" value="1"/>
</dbReference>
<protein>
    <submittedName>
        <fullName evidence="5">ParB/RepB/Spo0J family partition protein</fullName>
    </submittedName>
</protein>
<keyword evidence="2" id="KW-0159">Chromosome partition</keyword>
<dbReference type="Gene3D" id="3.90.1530.30">
    <property type="match status" value="1"/>
</dbReference>
<dbReference type="GO" id="GO:0005694">
    <property type="term" value="C:chromosome"/>
    <property type="evidence" value="ECO:0007669"/>
    <property type="project" value="TreeGrafter"/>
</dbReference>
<dbReference type="EMBL" id="WVUD01000007">
    <property type="protein sequence ID" value="MYL82720.1"/>
    <property type="molecule type" value="Genomic_DNA"/>
</dbReference>
<dbReference type="GO" id="GO:0003677">
    <property type="term" value="F:DNA binding"/>
    <property type="evidence" value="ECO:0007669"/>
    <property type="project" value="UniProtKB-KW"/>
</dbReference>
<sequence>MAQAQKGLGRGLEALLGGYQDEREAGDILTLALDAIRANPEQPRRAFADDALAELADSIRAQGVLQPVLVRPVSGPGQISHEIVAGERRWRAARLAGLTEIPALIRDVDDETGFALALVENLQREDLNPMEEAAGYQLLVSRFGLSQDALAKKVGKSRSAVANALRLNALAEPMRQDLAEGRLTAGHARALLSLPEGALRDALWQRVVTDGLSVREAEAAAGYAKQNGCLPGAGDAPAAETPPKRSAKPAVDARLVGLEALLTERAGVLVKTGGTADHGKLTFHFSSRRELEGLLERFNLQPAALGDEA</sequence>
<evidence type="ECO:0000256" key="3">
    <source>
        <dbReference type="ARBA" id="ARBA00023125"/>
    </source>
</evidence>
<dbReference type="GO" id="GO:0007059">
    <property type="term" value="P:chromosome segregation"/>
    <property type="evidence" value="ECO:0007669"/>
    <property type="project" value="UniProtKB-KW"/>
</dbReference>
<dbReference type="InterPro" id="IPR050336">
    <property type="entry name" value="Chromosome_partition/occlusion"/>
</dbReference>
<dbReference type="CDD" id="cd16393">
    <property type="entry name" value="SPO0J_N"/>
    <property type="match status" value="1"/>
</dbReference>
<dbReference type="OrthoDB" id="9802051at2"/>
<dbReference type="NCBIfam" id="TIGR00180">
    <property type="entry name" value="parB_part"/>
    <property type="match status" value="1"/>
</dbReference>
<evidence type="ECO:0000313" key="5">
    <source>
        <dbReference type="EMBL" id="MYL82720.1"/>
    </source>
</evidence>
<dbReference type="SMART" id="SM00470">
    <property type="entry name" value="ParB"/>
    <property type="match status" value="1"/>
</dbReference>
<dbReference type="InterPro" id="IPR004437">
    <property type="entry name" value="ParB/RepB/Spo0J"/>
</dbReference>
<dbReference type="Pfam" id="PF02195">
    <property type="entry name" value="ParB_N"/>
    <property type="match status" value="1"/>
</dbReference>
<dbReference type="GO" id="GO:0045881">
    <property type="term" value="P:positive regulation of sporulation resulting in formation of a cellular spore"/>
    <property type="evidence" value="ECO:0007669"/>
    <property type="project" value="TreeGrafter"/>
</dbReference>
<dbReference type="Proteomes" id="UP000482487">
    <property type="component" value="Unassembled WGS sequence"/>
</dbReference>
<dbReference type="InterPro" id="IPR003115">
    <property type="entry name" value="ParB_N"/>
</dbReference>
<keyword evidence="6" id="KW-1185">Reference proteome</keyword>
<accession>A0A7C9ITR1</accession>
<dbReference type="SUPFAM" id="SSF109709">
    <property type="entry name" value="KorB DNA-binding domain-like"/>
    <property type="match status" value="1"/>
</dbReference>
<dbReference type="SUPFAM" id="SSF110849">
    <property type="entry name" value="ParB/Sulfiredoxin"/>
    <property type="match status" value="1"/>
</dbReference>
<proteinExistence type="inferred from homology"/>
<dbReference type="InterPro" id="IPR041468">
    <property type="entry name" value="HTH_ParB/Spo0J"/>
</dbReference>
<evidence type="ECO:0000256" key="1">
    <source>
        <dbReference type="ARBA" id="ARBA00006295"/>
    </source>
</evidence>
<evidence type="ECO:0000256" key="2">
    <source>
        <dbReference type="ARBA" id="ARBA00022829"/>
    </source>
</evidence>
<dbReference type="FunFam" id="3.90.1530.30:FF:000001">
    <property type="entry name" value="Chromosome partitioning protein ParB"/>
    <property type="match status" value="1"/>
</dbReference>
<name>A0A7C9ITR1_9BACT</name>
<dbReference type="RefSeq" id="WP_160959563.1">
    <property type="nucleotide sequence ID" value="NZ_WVUD01000007.1"/>
</dbReference>
<dbReference type="Gene3D" id="1.10.10.2830">
    <property type="match status" value="1"/>
</dbReference>
<dbReference type="Pfam" id="PF17762">
    <property type="entry name" value="HTH_ParB"/>
    <property type="match status" value="1"/>
</dbReference>
<keyword evidence="3" id="KW-0238">DNA-binding</keyword>
<dbReference type="InterPro" id="IPR036086">
    <property type="entry name" value="ParB/Sulfiredoxin_sf"/>
</dbReference>
<comment type="caution">
    <text evidence="5">The sequence shown here is derived from an EMBL/GenBank/DDBJ whole genome shotgun (WGS) entry which is preliminary data.</text>
</comment>
<comment type="similarity">
    <text evidence="1">Belongs to the ParB family.</text>
</comment>
<dbReference type="AlphaFoldDB" id="A0A7C9ITR1"/>
<dbReference type="PANTHER" id="PTHR33375:SF1">
    <property type="entry name" value="CHROMOSOME-PARTITIONING PROTEIN PARB-RELATED"/>
    <property type="match status" value="1"/>
</dbReference>
<feature type="domain" description="ParB-like N-terminal" evidence="4">
    <location>
        <begin position="29"/>
        <end position="122"/>
    </location>
</feature>
<organism evidence="5 6">
    <name type="scientific">Solidesulfovibrio aerotolerans</name>
    <dbReference type="NCBI Taxonomy" id="295255"/>
    <lineage>
        <taxon>Bacteria</taxon>
        <taxon>Pseudomonadati</taxon>
        <taxon>Thermodesulfobacteriota</taxon>
        <taxon>Desulfovibrionia</taxon>
        <taxon>Desulfovibrionales</taxon>
        <taxon>Desulfovibrionaceae</taxon>
        <taxon>Solidesulfovibrio</taxon>
    </lineage>
</organism>
<evidence type="ECO:0000259" key="4">
    <source>
        <dbReference type="SMART" id="SM00470"/>
    </source>
</evidence>
<reference evidence="5 6" key="1">
    <citation type="submission" date="2020-01" db="EMBL/GenBank/DDBJ databases">
        <title>Genome sequence of Desulfovibrio aerotolerans DSM 16695(T).</title>
        <authorList>
            <person name="Karnachuk O."/>
            <person name="Avakyan M."/>
            <person name="Mardanov A."/>
            <person name="Kadnikov V."/>
            <person name="Ravin N."/>
        </authorList>
    </citation>
    <scope>NUCLEOTIDE SEQUENCE [LARGE SCALE GENOMIC DNA]</scope>
    <source>
        <strain evidence="5 6">DSM 16695</strain>
    </source>
</reference>
<evidence type="ECO:0000313" key="6">
    <source>
        <dbReference type="Proteomes" id="UP000482487"/>
    </source>
</evidence>